<protein>
    <submittedName>
        <fullName evidence="1">Uncharacterized protein</fullName>
    </submittedName>
</protein>
<organism evidence="1 2">
    <name type="scientific">Eumeta variegata</name>
    <name type="common">Bagworm moth</name>
    <name type="synonym">Eumeta japonica</name>
    <dbReference type="NCBI Taxonomy" id="151549"/>
    <lineage>
        <taxon>Eukaryota</taxon>
        <taxon>Metazoa</taxon>
        <taxon>Ecdysozoa</taxon>
        <taxon>Arthropoda</taxon>
        <taxon>Hexapoda</taxon>
        <taxon>Insecta</taxon>
        <taxon>Pterygota</taxon>
        <taxon>Neoptera</taxon>
        <taxon>Endopterygota</taxon>
        <taxon>Lepidoptera</taxon>
        <taxon>Glossata</taxon>
        <taxon>Ditrysia</taxon>
        <taxon>Tineoidea</taxon>
        <taxon>Psychidae</taxon>
        <taxon>Oiketicinae</taxon>
        <taxon>Eumeta</taxon>
    </lineage>
</organism>
<sequence>MRIVRLIREENTAAGDCGTGARVGARARARRAYIARWRAPTWIRLFSGSLNYFKLEIDIVSIAKTSRSPVASVDFLSETPRKVFFTIAGVLWSAMPANVSKLFSYSEPLTNERALEKLRIFLFCNHPAAEAQPSIIFLLRIERLRLDDRRHQRDVRESRLSVVFEATSERFLIRLKTKTHWSIRLCSVSKLNTSCFESTALNR</sequence>
<evidence type="ECO:0000313" key="2">
    <source>
        <dbReference type="Proteomes" id="UP000299102"/>
    </source>
</evidence>
<keyword evidence="2" id="KW-1185">Reference proteome</keyword>
<dbReference type="Proteomes" id="UP000299102">
    <property type="component" value="Unassembled WGS sequence"/>
</dbReference>
<proteinExistence type="predicted"/>
<reference evidence="1 2" key="1">
    <citation type="journal article" date="2019" name="Commun. Biol.">
        <title>The bagworm genome reveals a unique fibroin gene that provides high tensile strength.</title>
        <authorList>
            <person name="Kono N."/>
            <person name="Nakamura H."/>
            <person name="Ohtoshi R."/>
            <person name="Tomita M."/>
            <person name="Numata K."/>
            <person name="Arakawa K."/>
        </authorList>
    </citation>
    <scope>NUCLEOTIDE SEQUENCE [LARGE SCALE GENOMIC DNA]</scope>
</reference>
<gene>
    <name evidence="1" type="ORF">EVAR_51185_1</name>
</gene>
<accession>A0A4C1XDJ9</accession>
<name>A0A4C1XDJ9_EUMVA</name>
<dbReference type="AlphaFoldDB" id="A0A4C1XDJ9"/>
<evidence type="ECO:0000313" key="1">
    <source>
        <dbReference type="EMBL" id="GBP61052.1"/>
    </source>
</evidence>
<dbReference type="EMBL" id="BGZK01000802">
    <property type="protein sequence ID" value="GBP61052.1"/>
    <property type="molecule type" value="Genomic_DNA"/>
</dbReference>
<comment type="caution">
    <text evidence="1">The sequence shown here is derived from an EMBL/GenBank/DDBJ whole genome shotgun (WGS) entry which is preliminary data.</text>
</comment>